<dbReference type="InterPro" id="IPR013087">
    <property type="entry name" value="Znf_C2H2_type"/>
</dbReference>
<reference evidence="16" key="2">
    <citation type="submission" date="2020-05" db="UniProtKB">
        <authorList>
            <consortium name="EnsemblMetazoa"/>
        </authorList>
    </citation>
    <scope>IDENTIFICATION</scope>
</reference>
<feature type="compositionally biased region" description="Basic and acidic residues" evidence="13">
    <location>
        <begin position="46"/>
        <end position="55"/>
    </location>
</feature>
<feature type="compositionally biased region" description="Acidic residues" evidence="13">
    <location>
        <begin position="56"/>
        <end position="67"/>
    </location>
</feature>
<keyword evidence="3" id="KW-0479">Metal-binding</keyword>
<feature type="region of interest" description="Disordered" evidence="13">
    <location>
        <begin position="357"/>
        <end position="487"/>
    </location>
</feature>
<comment type="subcellular location">
    <subcellularLocation>
        <location evidence="1">Nucleus</location>
    </subcellularLocation>
</comment>
<feature type="region of interest" description="Disordered" evidence="13">
    <location>
        <begin position="1434"/>
        <end position="1473"/>
    </location>
</feature>
<evidence type="ECO:0000256" key="10">
    <source>
        <dbReference type="ARBA" id="ARBA00061755"/>
    </source>
</evidence>
<feature type="compositionally biased region" description="Basic and acidic residues" evidence="13">
    <location>
        <begin position="192"/>
        <end position="207"/>
    </location>
</feature>
<dbReference type="Gene3D" id="3.30.160.60">
    <property type="entry name" value="Classic Zinc Finger"/>
    <property type="match status" value="2"/>
</dbReference>
<feature type="compositionally biased region" description="Acidic residues" evidence="13">
    <location>
        <begin position="416"/>
        <end position="444"/>
    </location>
</feature>
<keyword evidence="6" id="KW-0221">Differentiation</keyword>
<dbReference type="VEuPathDB" id="VectorBase:ASIC017445"/>
<feature type="compositionally biased region" description="Gly residues" evidence="13">
    <location>
        <begin position="1438"/>
        <end position="1472"/>
    </location>
</feature>
<name>A0A084WGI3_ANOSI</name>
<keyword evidence="17" id="KW-1185">Reference proteome</keyword>
<feature type="domain" description="C2H2-type" evidence="14">
    <location>
        <begin position="1333"/>
        <end position="1354"/>
    </location>
</feature>
<evidence type="ECO:0000256" key="4">
    <source>
        <dbReference type="ARBA" id="ARBA00022737"/>
    </source>
</evidence>
<dbReference type="PANTHER" id="PTHR24403">
    <property type="entry name" value="ZINC FINGER PROTEIN"/>
    <property type="match status" value="1"/>
</dbReference>
<evidence type="ECO:0000256" key="5">
    <source>
        <dbReference type="ARBA" id="ARBA00022771"/>
    </source>
</evidence>
<feature type="compositionally biased region" description="Polar residues" evidence="13">
    <location>
        <begin position="1229"/>
        <end position="1241"/>
    </location>
</feature>
<keyword evidence="5" id="KW-0863">Zinc-finger</keyword>
<feature type="region of interest" description="Disordered" evidence="13">
    <location>
        <begin position="707"/>
        <end position="787"/>
    </location>
</feature>
<keyword evidence="2" id="KW-0217">Developmental protein</keyword>
<feature type="compositionally biased region" description="Low complexity" evidence="13">
    <location>
        <begin position="445"/>
        <end position="458"/>
    </location>
</feature>
<keyword evidence="8" id="KW-0539">Nucleus</keyword>
<dbReference type="PROSITE" id="PS00028">
    <property type="entry name" value="ZINC_FINGER_C2H2_1"/>
    <property type="match status" value="3"/>
</dbReference>
<feature type="compositionally biased region" description="Basic and acidic residues" evidence="13">
    <location>
        <begin position="70"/>
        <end position="93"/>
    </location>
</feature>
<dbReference type="EMBL" id="KE525344">
    <property type="protein sequence ID" value="KFB49327.1"/>
    <property type="molecule type" value="Genomic_DNA"/>
</dbReference>
<dbReference type="EMBL" id="ATLV01023586">
    <property type="status" value="NOT_ANNOTATED_CDS"/>
    <property type="molecule type" value="Genomic_DNA"/>
</dbReference>
<dbReference type="EnsemblMetazoa" id="ASIC017445-RA">
    <property type="protein sequence ID" value="ASIC017445-PA"/>
    <property type="gene ID" value="ASIC017445"/>
</dbReference>
<feature type="compositionally biased region" description="Polar residues" evidence="13">
    <location>
        <begin position="136"/>
        <end position="149"/>
    </location>
</feature>
<evidence type="ECO:0000313" key="17">
    <source>
        <dbReference type="Proteomes" id="UP000030765"/>
    </source>
</evidence>
<feature type="compositionally biased region" description="Low complexity" evidence="13">
    <location>
        <begin position="719"/>
        <end position="735"/>
    </location>
</feature>
<proteinExistence type="predicted"/>
<evidence type="ECO:0000256" key="8">
    <source>
        <dbReference type="ARBA" id="ARBA00023242"/>
    </source>
</evidence>
<evidence type="ECO:0000256" key="7">
    <source>
        <dbReference type="ARBA" id="ARBA00022833"/>
    </source>
</evidence>
<feature type="compositionally biased region" description="Polar residues" evidence="13">
    <location>
        <begin position="101"/>
        <end position="115"/>
    </location>
</feature>
<evidence type="ECO:0000256" key="6">
    <source>
        <dbReference type="ARBA" id="ARBA00022782"/>
    </source>
</evidence>
<accession>A0A084WGI3</accession>
<evidence type="ECO:0000259" key="14">
    <source>
        <dbReference type="PROSITE" id="PS00028"/>
    </source>
</evidence>
<dbReference type="PANTHER" id="PTHR24403:SF106">
    <property type="entry name" value="PR_SET DOMAIN 13"/>
    <property type="match status" value="1"/>
</dbReference>
<dbReference type="OrthoDB" id="6110130at2759"/>
<feature type="compositionally biased region" description="Basic and acidic residues" evidence="13">
    <location>
        <begin position="737"/>
        <end position="755"/>
    </location>
</feature>
<dbReference type="GO" id="GO:0005634">
    <property type="term" value="C:nucleus"/>
    <property type="evidence" value="ECO:0007669"/>
    <property type="project" value="UniProtKB-SubCell"/>
</dbReference>
<dbReference type="SMART" id="SM00355">
    <property type="entry name" value="ZnF_C2H2"/>
    <property type="match status" value="7"/>
</dbReference>
<feature type="domain" description="C2H2-type" evidence="14">
    <location>
        <begin position="1406"/>
        <end position="1427"/>
    </location>
</feature>
<evidence type="ECO:0000256" key="2">
    <source>
        <dbReference type="ARBA" id="ARBA00022473"/>
    </source>
</evidence>
<feature type="domain" description="C2H2-type" evidence="14">
    <location>
        <begin position="1295"/>
        <end position="1316"/>
    </location>
</feature>
<dbReference type="GO" id="GO:0008270">
    <property type="term" value="F:zinc ion binding"/>
    <property type="evidence" value="ECO:0007669"/>
    <property type="project" value="UniProtKB-KW"/>
</dbReference>
<feature type="region of interest" description="Disordered" evidence="13">
    <location>
        <begin position="518"/>
        <end position="565"/>
    </location>
</feature>
<dbReference type="FunFam" id="3.30.160.60:FF:001612">
    <property type="entry name" value="MEP-1, isoform A"/>
    <property type="match status" value="1"/>
</dbReference>
<gene>
    <name evidence="15" type="ORF">ZHAS_00017445</name>
</gene>
<comment type="subunit">
    <text evidence="10">Interacts with hda-1, let-418, lin-1, mog-1, mog-4, mog-5, mog-6, pie-1 and unc-98.</text>
</comment>
<evidence type="ECO:0000313" key="15">
    <source>
        <dbReference type="EMBL" id="KFB49327.1"/>
    </source>
</evidence>
<dbReference type="STRING" id="74873.A0A084WGI3"/>
<keyword evidence="4" id="KW-0677">Repeat</keyword>
<dbReference type="VEuPathDB" id="VectorBase:ASIS018954"/>
<evidence type="ECO:0000256" key="3">
    <source>
        <dbReference type="ARBA" id="ARBA00022723"/>
    </source>
</evidence>
<dbReference type="VEuPathDB" id="VectorBase:ASIS007151"/>
<feature type="compositionally biased region" description="Gly residues" evidence="13">
    <location>
        <begin position="471"/>
        <end position="481"/>
    </location>
</feature>
<feature type="compositionally biased region" description="Acidic residues" evidence="13">
    <location>
        <begin position="208"/>
        <end position="217"/>
    </location>
</feature>
<dbReference type="OMA" id="NQNGDCD"/>
<feature type="compositionally biased region" description="Low complexity" evidence="13">
    <location>
        <begin position="8"/>
        <end position="19"/>
    </location>
</feature>
<keyword evidence="7" id="KW-0862">Zinc</keyword>
<feature type="compositionally biased region" description="Basic and acidic residues" evidence="13">
    <location>
        <begin position="290"/>
        <end position="300"/>
    </location>
</feature>
<evidence type="ECO:0000256" key="1">
    <source>
        <dbReference type="ARBA" id="ARBA00004123"/>
    </source>
</evidence>
<dbReference type="InterPro" id="IPR050688">
    <property type="entry name" value="Zinc_finger/UBP_domain"/>
</dbReference>
<feature type="region of interest" description="Disordered" evidence="13">
    <location>
        <begin position="1226"/>
        <end position="1255"/>
    </location>
</feature>
<dbReference type="GO" id="GO:0030154">
    <property type="term" value="P:cell differentiation"/>
    <property type="evidence" value="ECO:0007669"/>
    <property type="project" value="UniProtKB-KW"/>
</dbReference>
<feature type="region of interest" description="Disordered" evidence="13">
    <location>
        <begin position="1"/>
        <end position="340"/>
    </location>
</feature>
<evidence type="ECO:0000256" key="12">
    <source>
        <dbReference type="ARBA" id="ARBA00080128"/>
    </source>
</evidence>
<feature type="compositionally biased region" description="Polar residues" evidence="13">
    <location>
        <begin position="181"/>
        <end position="190"/>
    </location>
</feature>
<protein>
    <recommendedName>
        <fullName evidence="11">MOG interacting and ectopic P-granules protein 1</fullName>
    </recommendedName>
    <alternativeName>
        <fullName evidence="12">Nuclear zinc finger protein</fullName>
    </alternativeName>
</protein>
<feature type="compositionally biased region" description="Polar residues" evidence="13">
    <location>
        <begin position="532"/>
        <end position="556"/>
    </location>
</feature>
<comment type="function">
    <text evidence="9">Has a broad role in development, specifically in the genetic pathway SynMuvB that negatively regulates specification of the vulval cell fate. Required for fem-3 3'-UTR-mediated repression in the regulation of the sperm/oocyte switch. Acts by regulating the translation of fem-3 mRNA, by binding to its 3'-UTR.</text>
</comment>
<evidence type="ECO:0000256" key="9">
    <source>
        <dbReference type="ARBA" id="ARBA00060356"/>
    </source>
</evidence>
<feature type="compositionally biased region" description="Acidic residues" evidence="13">
    <location>
        <begin position="764"/>
        <end position="783"/>
    </location>
</feature>
<organism evidence="15">
    <name type="scientific">Anopheles sinensis</name>
    <name type="common">Mosquito</name>
    <dbReference type="NCBI Taxonomy" id="74873"/>
    <lineage>
        <taxon>Eukaryota</taxon>
        <taxon>Metazoa</taxon>
        <taxon>Ecdysozoa</taxon>
        <taxon>Arthropoda</taxon>
        <taxon>Hexapoda</taxon>
        <taxon>Insecta</taxon>
        <taxon>Pterygota</taxon>
        <taxon>Neoptera</taxon>
        <taxon>Endopterygota</taxon>
        <taxon>Diptera</taxon>
        <taxon>Nematocera</taxon>
        <taxon>Culicoidea</taxon>
        <taxon>Culicidae</taxon>
        <taxon>Anophelinae</taxon>
        <taxon>Anopheles</taxon>
    </lineage>
</organism>
<evidence type="ECO:0000256" key="11">
    <source>
        <dbReference type="ARBA" id="ARBA00071730"/>
    </source>
</evidence>
<feature type="compositionally biased region" description="Low complexity" evidence="13">
    <location>
        <begin position="120"/>
        <end position="135"/>
    </location>
</feature>
<dbReference type="GO" id="GO:0045944">
    <property type="term" value="P:positive regulation of transcription by RNA polymerase II"/>
    <property type="evidence" value="ECO:0007669"/>
    <property type="project" value="TreeGrafter"/>
</dbReference>
<reference evidence="15 17" key="1">
    <citation type="journal article" date="2014" name="BMC Genomics">
        <title>Genome sequence of Anopheles sinensis provides insight into genetics basis of mosquito competence for malaria parasites.</title>
        <authorList>
            <person name="Zhou D."/>
            <person name="Zhang D."/>
            <person name="Ding G."/>
            <person name="Shi L."/>
            <person name="Hou Q."/>
            <person name="Ye Y."/>
            <person name="Xu Y."/>
            <person name="Zhou H."/>
            <person name="Xiong C."/>
            <person name="Li S."/>
            <person name="Yu J."/>
            <person name="Hong S."/>
            <person name="Yu X."/>
            <person name="Zou P."/>
            <person name="Chen C."/>
            <person name="Chang X."/>
            <person name="Wang W."/>
            <person name="Lv Y."/>
            <person name="Sun Y."/>
            <person name="Ma L."/>
            <person name="Shen B."/>
            <person name="Zhu C."/>
        </authorList>
    </citation>
    <scope>NUCLEOTIDE SEQUENCE [LARGE SCALE GENOMIC DNA]</scope>
</reference>
<feature type="compositionally biased region" description="Polar residues" evidence="13">
    <location>
        <begin position="375"/>
        <end position="404"/>
    </location>
</feature>
<dbReference type="Proteomes" id="UP000030765">
    <property type="component" value="Unassembled WGS sequence"/>
</dbReference>
<sequence length="1531" mass="159731">MGEVGANAPETTTAPTTEAGELKENGQPLVNGGSGAVDDAGDAEEHDGSPKKDTTNVEEPEKDDAVDGELPVKDAAEVQDKEVKGGEEEKETPTSDDDVGQETQASVEKQSQVAEENNDSAAEPSSVVEENSSSSKQNVVATGNHHQTSAAAANDDDDASRRSETTTAASDSEVPQEDANRSSATANGKSTPAKEVDGEKSNSKLEAMEVDEDDEIADGSAQQATQNGDGKPISLGSEPSREEEEPRSKPKTVTADDEPMEVDGGTNVEEDREKSASVATNGHNEGVDGSEEKAAKTARQEEDEDDDKPVSINSDSEADERDAPVTTTTTTPSKPKPNVIVVDEGGLAKLGEGAGGVVGASGKQPPAVELPSVGNGETTITTITKSNPSSNGVQPAVATGNQNGDCDGDVTILSDKEEDCVVIEDDDEDEDDEEEDEDCTEGDSDVTPATPVSTPTSANSRRSIRSKNRPSGGGSGGGSMVTGGPNPMALVMQQAKQQSQPMDDDDDDDVEEIIDDPLALPLGKAGGRASLGGSQQFTTGSMKGTGQKSLLMSNAGTPPAGGGKDPSLMIIDTNTLMNNNGSSRTAATNLVGNANSPLALGKAPVVGMMGNSMAGAAVGGQFNSRSLLNSPGVVNASPTSGGGMLGKTNASPLAPVTPLLPALTDDMFVLEAPSFIVPYIYEKPPVDNLRDILDDLEVEIKEMRKKLEESGAVPPADKASSGQDSAATSADQQQGEAAKKDQESGVGDNEKEPDSKKRKRNNVVDDDDEWDELDTSTDDEASDEEQKTKVLIKEARADIEAIKEHIISPLDKDDLTGGGGGGDAKKQSENYFENPLGKFFMNIGINQVQEFVQTDLLRQQKRKRDREGKPSPSTQMAINSLMKNLEQSKENNKPYKFEMKRCEYCPFKSESALVMAHHYETPHMRNFIYKCNFCSYETRPPHDILYHMEAVHNIKGRMEKALSYHHCPNCPFEDNGKSKLARHAVACAKKFRPEANLNPPLDWEPPAKIPRIKPKHGLVGTATAYQAMTAQQQKNLALANQQRLNQQQHQQQGVTPVALHAGGHLTHQQLAQQAAAGGGALNLSGLGAAGVGGLNSVNLANLSPAAQAAAIRARAGGVAGGNNVSVAGLTGRAPAIISSPTGITAAAAAGMRTGVGAGMGGTAGGGGVMSANALAASAAAIRNTLAGAGMVIPNNLQLSASALAAAAAAGGFNKFMPNASSMKAPKTAQAPSISITPLPRQSASGNGGGGASGSNNAANMSNIAGALSKLQAQGTSAVKPGQNPSGAGKTAFVVCEICDGYIKDLDQLRNHMQWIHKVKIHPKMIYNRPPLNCQKCQYRFFTDQGLERHLLGSHGLVTSSMQEAANKGKDAGRCPVCGRVYQWKLLNHVSRDHNMTLKPAHLSYKCTVCTATFGMYKQFESHVYSAHSTVAKKTVDSKGGGGGGGKGGGGGQQTGMGGATGSSSGMGRGSAYGSGNDSLLKPLKINDEITIIPQPTSNNSKMAKTIELESHVIGTKTPSLPNPTCLALLHV</sequence>
<evidence type="ECO:0000256" key="13">
    <source>
        <dbReference type="SAM" id="MobiDB-lite"/>
    </source>
</evidence>
<evidence type="ECO:0000313" key="16">
    <source>
        <dbReference type="EnsemblMetazoa" id="ASIC017445-PA"/>
    </source>
</evidence>